<feature type="signal peptide" evidence="3">
    <location>
        <begin position="1"/>
        <end position="26"/>
    </location>
</feature>
<dbReference type="PANTHER" id="PTHR32401">
    <property type="entry name" value="CONCANAVALIN A-LIKE LECTIN FAMILY PROTEIN"/>
    <property type="match status" value="1"/>
</dbReference>
<dbReference type="InterPro" id="IPR009459">
    <property type="entry name" value="MucBP_dom"/>
</dbReference>
<name>A0ABU3F473_9ENTE</name>
<protein>
    <submittedName>
        <fullName evidence="5">MucBP domain-containing protein</fullName>
    </submittedName>
</protein>
<dbReference type="PANTHER" id="PTHR32401:SF48">
    <property type="entry name" value="LEGUME LECTIN DOMAIN-CONTAINING PROTEIN"/>
    <property type="match status" value="1"/>
</dbReference>
<evidence type="ECO:0000256" key="2">
    <source>
        <dbReference type="SAM" id="MobiDB-lite"/>
    </source>
</evidence>
<sequence>MFKKKVATLLASVLLITSSFPVISSAAAEFSKDLEKDELKVSPDPTEEQSSEESVSNEADSQETEPSTKPSTETEETTEETIENPDVEIIGEAPVEEEPSQDYSTPYAAALPNDPNIINIDKVFQNPIGDSTSILEGGRLLQLNPAAKSQRGAIWSKKPINLLSDFTFKSYLYLGDQQGNAGDGMTFTLTNDDRMTSAPDQVIGSTGMGIGSYSTRSGQPYLRKSLSVEFDTYKNQGSADRMDREVGSDTGGRGHVAFVTPKENNNNYSGEHSGVTVAPTNLSNGTWRMLIVQWDAASKQLMYNLEGVGSASYTVDDLNAKFGSTNVYWGFTSSTGGKYQENALAMTQIPSHVQSRAELRVNEGEFATEVEAAENDKITIKNKLNVANELNIQHHQFAEDRQPQVSIELPPKLMYEEGSLTVDGQKVAPEDISIDNSRITLDLYNYLVLEQDMAIELTAKLQGTTPEEVLAMNFEYSEEAELIQRSNQATIKVAKPKDKTITVFYKDLLTGQDIADPKPITGLIGADYQESPVDVAGFVFKNDSGNAEGVFAEDSQDIYFYYRTGELYISEAPSQVSFGTNKISNTSLIKFGEVDQGLRIMDERKEGAWRLQLKQAQPLANGTVEMPEVLSFVTDSGTAKIGAAAITIAESDQKAETDLSGLLDHTNQRGIQTEIPVEYQRTGTFKGMLSWSLEDVPAN</sequence>
<organism evidence="5 6">
    <name type="scientific">Enterococcus hulanensis</name>
    <dbReference type="NCBI Taxonomy" id="2559929"/>
    <lineage>
        <taxon>Bacteria</taxon>
        <taxon>Bacillati</taxon>
        <taxon>Bacillota</taxon>
        <taxon>Bacilli</taxon>
        <taxon>Lactobacillales</taxon>
        <taxon>Enterococcaceae</taxon>
        <taxon>Enterococcus</taxon>
    </lineage>
</organism>
<dbReference type="Gene3D" id="3.10.20.320">
    <property type="entry name" value="Putative peptidoglycan bound protein (lpxtg motif)"/>
    <property type="match status" value="1"/>
</dbReference>
<keyword evidence="1" id="KW-0677">Repeat</keyword>
<dbReference type="Pfam" id="PF06458">
    <property type="entry name" value="MucBP"/>
    <property type="match status" value="1"/>
</dbReference>
<evidence type="ECO:0000256" key="1">
    <source>
        <dbReference type="ARBA" id="ARBA00022737"/>
    </source>
</evidence>
<keyword evidence="6" id="KW-1185">Reference proteome</keyword>
<evidence type="ECO:0000259" key="4">
    <source>
        <dbReference type="Pfam" id="PF06458"/>
    </source>
</evidence>
<feature type="chain" id="PRO_5046393037" evidence="3">
    <location>
        <begin position="27"/>
        <end position="699"/>
    </location>
</feature>
<dbReference type="Gene3D" id="2.60.120.200">
    <property type="match status" value="1"/>
</dbReference>
<dbReference type="Pfam" id="PF18483">
    <property type="entry name" value="Lectin_L-type_dom"/>
    <property type="match status" value="1"/>
</dbReference>
<feature type="region of interest" description="Disordered" evidence="2">
    <location>
        <begin position="238"/>
        <end position="271"/>
    </location>
</feature>
<accession>A0ABU3F473</accession>
<dbReference type="CDD" id="cd01951">
    <property type="entry name" value="lectin_L-type"/>
    <property type="match status" value="1"/>
</dbReference>
<dbReference type="InterPro" id="IPR013320">
    <property type="entry name" value="ConA-like_dom_sf"/>
</dbReference>
<dbReference type="Proteomes" id="UP001252875">
    <property type="component" value="Unassembled WGS sequence"/>
</dbReference>
<dbReference type="SUPFAM" id="SSF49899">
    <property type="entry name" value="Concanavalin A-like lectins/glucanases"/>
    <property type="match status" value="1"/>
</dbReference>
<proteinExistence type="predicted"/>
<keyword evidence="3" id="KW-0732">Signal</keyword>
<dbReference type="RefSeq" id="WP_311823398.1">
    <property type="nucleotide sequence ID" value="NZ_JARPYF010000015.1"/>
</dbReference>
<dbReference type="InterPro" id="IPR050258">
    <property type="entry name" value="Leguminous_Lectin"/>
</dbReference>
<comment type="caution">
    <text evidence="5">The sequence shown here is derived from an EMBL/GenBank/DDBJ whole genome shotgun (WGS) entry which is preliminary data.</text>
</comment>
<feature type="compositionally biased region" description="Low complexity" evidence="2">
    <location>
        <begin position="52"/>
        <end position="71"/>
    </location>
</feature>
<feature type="domain" description="MucBP" evidence="4">
    <location>
        <begin position="500"/>
        <end position="563"/>
    </location>
</feature>
<dbReference type="InterPro" id="IPR056573">
    <property type="entry name" value="Lectin_L-type_dom"/>
</dbReference>
<gene>
    <name evidence="5" type="ORF">P7D85_19295</name>
</gene>
<dbReference type="InterPro" id="IPR019825">
    <property type="entry name" value="Lectin_legB_Mn/Ca_BS"/>
</dbReference>
<reference evidence="5 6" key="1">
    <citation type="submission" date="2023-03" db="EMBL/GenBank/DDBJ databases">
        <authorList>
            <person name="Shen W."/>
            <person name="Cai J."/>
        </authorList>
    </citation>
    <scope>NUCLEOTIDE SEQUENCE [LARGE SCALE GENOMIC DNA]</scope>
    <source>
        <strain evidence="5 6">D6-4</strain>
    </source>
</reference>
<dbReference type="PROSITE" id="PS00307">
    <property type="entry name" value="LECTIN_LEGUME_BETA"/>
    <property type="match status" value="1"/>
</dbReference>
<evidence type="ECO:0000313" key="6">
    <source>
        <dbReference type="Proteomes" id="UP001252875"/>
    </source>
</evidence>
<evidence type="ECO:0000313" key="5">
    <source>
        <dbReference type="EMBL" id="MDT2601931.1"/>
    </source>
</evidence>
<evidence type="ECO:0000256" key="3">
    <source>
        <dbReference type="SAM" id="SignalP"/>
    </source>
</evidence>
<feature type="compositionally biased region" description="Acidic residues" evidence="2">
    <location>
        <begin position="73"/>
        <end position="86"/>
    </location>
</feature>
<dbReference type="EMBL" id="JARPYI010000014">
    <property type="protein sequence ID" value="MDT2601931.1"/>
    <property type="molecule type" value="Genomic_DNA"/>
</dbReference>
<feature type="region of interest" description="Disordered" evidence="2">
    <location>
        <begin position="33"/>
        <end position="109"/>
    </location>
</feature>